<evidence type="ECO:0008006" key="5">
    <source>
        <dbReference type="Google" id="ProtNLM"/>
    </source>
</evidence>
<protein>
    <recommendedName>
        <fullName evidence="5">Protein DGCR6</fullName>
    </recommendedName>
</protein>
<dbReference type="STRING" id="6832.A0A553PGU2"/>
<name>A0A553PGU2_TIGCA</name>
<dbReference type="PANTHER" id="PTHR13054:SF2">
    <property type="entry name" value="PROTEIN DGCR6"/>
    <property type="match status" value="1"/>
</dbReference>
<comment type="similarity">
    <text evidence="1">Belongs to the gonadal family.</text>
</comment>
<organism evidence="3 4">
    <name type="scientific">Tigriopus californicus</name>
    <name type="common">Marine copepod</name>
    <dbReference type="NCBI Taxonomy" id="6832"/>
    <lineage>
        <taxon>Eukaryota</taxon>
        <taxon>Metazoa</taxon>
        <taxon>Ecdysozoa</taxon>
        <taxon>Arthropoda</taxon>
        <taxon>Crustacea</taxon>
        <taxon>Multicrustacea</taxon>
        <taxon>Hexanauplia</taxon>
        <taxon>Copepoda</taxon>
        <taxon>Harpacticoida</taxon>
        <taxon>Harpacticidae</taxon>
        <taxon>Tigriopus</taxon>
    </lineage>
</organism>
<dbReference type="Proteomes" id="UP000318571">
    <property type="component" value="Chromosome 5"/>
</dbReference>
<dbReference type="OrthoDB" id="21617at2759"/>
<dbReference type="Pfam" id="PF07324">
    <property type="entry name" value="DGCR6"/>
    <property type="match status" value="1"/>
</dbReference>
<dbReference type="AlphaFoldDB" id="A0A553PGU2"/>
<gene>
    <name evidence="3" type="ORF">TCAL_09588</name>
</gene>
<accession>A0A553PGU2</accession>
<dbReference type="InterPro" id="IPR010849">
    <property type="entry name" value="Gonadal"/>
</dbReference>
<evidence type="ECO:0000256" key="2">
    <source>
        <dbReference type="SAM" id="MobiDB-lite"/>
    </source>
</evidence>
<evidence type="ECO:0000256" key="1">
    <source>
        <dbReference type="ARBA" id="ARBA00005939"/>
    </source>
</evidence>
<dbReference type="EMBL" id="VCGU01000004">
    <property type="protein sequence ID" value="TRY76887.1"/>
    <property type="molecule type" value="Genomic_DNA"/>
</dbReference>
<reference evidence="3 4" key="1">
    <citation type="journal article" date="2018" name="Nat. Ecol. Evol.">
        <title>Genomic signatures of mitonuclear coevolution across populations of Tigriopus californicus.</title>
        <authorList>
            <person name="Barreto F.S."/>
            <person name="Watson E.T."/>
            <person name="Lima T.G."/>
            <person name="Willett C.S."/>
            <person name="Edmands S."/>
            <person name="Li W."/>
            <person name="Burton R.S."/>
        </authorList>
    </citation>
    <scope>NUCLEOTIDE SEQUENCE [LARGE SCALE GENOMIC DNA]</scope>
    <source>
        <strain evidence="3 4">San Diego</strain>
    </source>
</reference>
<evidence type="ECO:0000313" key="4">
    <source>
        <dbReference type="Proteomes" id="UP000318571"/>
    </source>
</evidence>
<proteinExistence type="inferred from homology"/>
<evidence type="ECO:0000313" key="3">
    <source>
        <dbReference type="EMBL" id="TRY76887.1"/>
    </source>
</evidence>
<keyword evidence="4" id="KW-1185">Reference proteome</keyword>
<feature type="region of interest" description="Disordered" evidence="2">
    <location>
        <begin position="1"/>
        <end position="25"/>
    </location>
</feature>
<sequence>MSFSSFPTGLNHSPSGEENQPSPSHQKQIYAYLEQLQDEVRALPGQVQQRIPNELLSSLSTCLVQGQVFEIIQMLHEVQSETEKQLFQRRLRHIRQAQDEKRQFHAYYQDSICRVTDEALIPDLTLQLDREKAQLEARLEREMRLFDCDIVQAMDQKVLDQQMTLEKAGVPGFYVTNNPKDIQVQMYLIQFMARLKHTEEA</sequence>
<dbReference type="PANTHER" id="PTHR13054">
    <property type="entry name" value="DIGEORGE SYNDROME CRITICAL REGION 6 DGCR6 FAMILY MEMBER"/>
    <property type="match status" value="1"/>
</dbReference>
<comment type="caution">
    <text evidence="3">The sequence shown here is derived from an EMBL/GenBank/DDBJ whole genome shotgun (WGS) entry which is preliminary data.</text>
</comment>
<dbReference type="OMA" id="CVLNESI"/>